<evidence type="ECO:0000256" key="5">
    <source>
        <dbReference type="ARBA" id="ARBA00048336"/>
    </source>
</evidence>
<dbReference type="GO" id="GO:0008420">
    <property type="term" value="F:RNA polymerase II CTD heptapeptide repeat phosphatase activity"/>
    <property type="evidence" value="ECO:0007669"/>
    <property type="project" value="UniProtKB-UniRule"/>
</dbReference>
<feature type="compositionally biased region" description="Polar residues" evidence="7">
    <location>
        <begin position="496"/>
        <end position="506"/>
    </location>
</feature>
<dbReference type="InterPro" id="IPR001357">
    <property type="entry name" value="BRCT_dom"/>
</dbReference>
<dbReference type="InterPro" id="IPR036412">
    <property type="entry name" value="HAD-like_sf"/>
</dbReference>
<keyword evidence="3 6" id="KW-0539">Nucleus</keyword>
<dbReference type="EC" id="3.1.3.16" evidence="6"/>
<protein>
    <recommendedName>
        <fullName evidence="6">RNA polymerase II subunit A C-terminal domain phosphatase</fullName>
        <ecNumber evidence="6">3.1.3.16</ecNumber>
    </recommendedName>
</protein>
<comment type="caution">
    <text evidence="10">The sequence shown here is derived from an EMBL/GenBank/DDBJ whole genome shotgun (WGS) entry which is preliminary data.</text>
</comment>
<dbReference type="SUPFAM" id="SSF56784">
    <property type="entry name" value="HAD-like"/>
    <property type="match status" value="1"/>
</dbReference>
<name>A0A1Y2HE83_9FUNG</name>
<dbReference type="NCBIfam" id="TIGR02250">
    <property type="entry name" value="FCP1_euk"/>
    <property type="match status" value="1"/>
</dbReference>
<comment type="catalytic activity">
    <reaction evidence="4 6">
        <text>O-phospho-L-seryl-[protein] + H2O = L-seryl-[protein] + phosphate</text>
        <dbReference type="Rhea" id="RHEA:20629"/>
        <dbReference type="Rhea" id="RHEA-COMP:9863"/>
        <dbReference type="Rhea" id="RHEA-COMP:11604"/>
        <dbReference type="ChEBI" id="CHEBI:15377"/>
        <dbReference type="ChEBI" id="CHEBI:29999"/>
        <dbReference type="ChEBI" id="CHEBI:43474"/>
        <dbReference type="ChEBI" id="CHEBI:83421"/>
        <dbReference type="EC" id="3.1.3.16"/>
    </reaction>
</comment>
<feature type="region of interest" description="Disordered" evidence="7">
    <location>
        <begin position="318"/>
        <end position="354"/>
    </location>
</feature>
<evidence type="ECO:0000313" key="11">
    <source>
        <dbReference type="Proteomes" id="UP000193411"/>
    </source>
</evidence>
<dbReference type="InterPro" id="IPR004274">
    <property type="entry name" value="FCP1_dom"/>
</dbReference>
<accession>A0A1Y2HE83</accession>
<dbReference type="InterPro" id="IPR036420">
    <property type="entry name" value="BRCT_dom_sf"/>
</dbReference>
<evidence type="ECO:0000256" key="2">
    <source>
        <dbReference type="ARBA" id="ARBA00022801"/>
    </source>
</evidence>
<dbReference type="CDD" id="cd17729">
    <property type="entry name" value="BRCT_CTDP1"/>
    <property type="match status" value="1"/>
</dbReference>
<evidence type="ECO:0000256" key="6">
    <source>
        <dbReference type="RuleBase" id="RU366066"/>
    </source>
</evidence>
<dbReference type="CDD" id="cd07521">
    <property type="entry name" value="HAD_FCP1-like"/>
    <property type="match status" value="1"/>
</dbReference>
<dbReference type="Proteomes" id="UP000193411">
    <property type="component" value="Unassembled WGS sequence"/>
</dbReference>
<feature type="region of interest" description="Disordered" evidence="7">
    <location>
        <begin position="491"/>
        <end position="526"/>
    </location>
</feature>
<feature type="compositionally biased region" description="Pro residues" evidence="7">
    <location>
        <begin position="318"/>
        <end position="327"/>
    </location>
</feature>
<keyword evidence="11" id="KW-1185">Reference proteome</keyword>
<keyword evidence="2 6" id="KW-0378">Hydrolase</keyword>
<dbReference type="SMART" id="SM00292">
    <property type="entry name" value="BRCT"/>
    <property type="match status" value="1"/>
</dbReference>
<feature type="domain" description="FCP1 homology" evidence="9">
    <location>
        <begin position="164"/>
        <end position="334"/>
    </location>
</feature>
<comment type="function">
    <text evidence="6">This promotes the activity of RNA polymerase II.</text>
</comment>
<evidence type="ECO:0000259" key="8">
    <source>
        <dbReference type="PROSITE" id="PS50172"/>
    </source>
</evidence>
<evidence type="ECO:0000256" key="7">
    <source>
        <dbReference type="SAM" id="MobiDB-lite"/>
    </source>
</evidence>
<comment type="catalytic activity">
    <reaction evidence="5 6">
        <text>O-phospho-L-threonyl-[protein] + H2O = L-threonyl-[protein] + phosphate</text>
        <dbReference type="Rhea" id="RHEA:47004"/>
        <dbReference type="Rhea" id="RHEA-COMP:11060"/>
        <dbReference type="Rhea" id="RHEA-COMP:11605"/>
        <dbReference type="ChEBI" id="CHEBI:15377"/>
        <dbReference type="ChEBI" id="CHEBI:30013"/>
        <dbReference type="ChEBI" id="CHEBI:43474"/>
        <dbReference type="ChEBI" id="CHEBI:61977"/>
        <dbReference type="EC" id="3.1.3.16"/>
    </reaction>
</comment>
<dbReference type="SMART" id="SM00577">
    <property type="entry name" value="CPDc"/>
    <property type="match status" value="1"/>
</dbReference>
<dbReference type="PANTHER" id="PTHR23081">
    <property type="entry name" value="RNA POLYMERASE II CTD PHOSPHATASE"/>
    <property type="match status" value="1"/>
</dbReference>
<dbReference type="AlphaFoldDB" id="A0A1Y2HE83"/>
<dbReference type="Gene3D" id="3.40.50.10190">
    <property type="entry name" value="BRCT domain"/>
    <property type="match status" value="1"/>
</dbReference>
<dbReference type="PROSITE" id="PS50969">
    <property type="entry name" value="FCP1"/>
    <property type="match status" value="1"/>
</dbReference>
<dbReference type="InterPro" id="IPR011947">
    <property type="entry name" value="FCP1_euk"/>
</dbReference>
<dbReference type="GO" id="GO:0005634">
    <property type="term" value="C:nucleus"/>
    <property type="evidence" value="ECO:0007669"/>
    <property type="project" value="UniProtKB-SubCell"/>
</dbReference>
<dbReference type="InterPro" id="IPR023214">
    <property type="entry name" value="HAD_sf"/>
</dbReference>
<feature type="compositionally biased region" description="Acidic residues" evidence="7">
    <location>
        <begin position="554"/>
        <end position="602"/>
    </location>
</feature>
<organism evidence="10 11">
    <name type="scientific">Catenaria anguillulae PL171</name>
    <dbReference type="NCBI Taxonomy" id="765915"/>
    <lineage>
        <taxon>Eukaryota</taxon>
        <taxon>Fungi</taxon>
        <taxon>Fungi incertae sedis</taxon>
        <taxon>Blastocladiomycota</taxon>
        <taxon>Blastocladiomycetes</taxon>
        <taxon>Blastocladiales</taxon>
        <taxon>Catenariaceae</taxon>
        <taxon>Catenaria</taxon>
    </lineage>
</organism>
<evidence type="ECO:0000256" key="1">
    <source>
        <dbReference type="ARBA" id="ARBA00004123"/>
    </source>
</evidence>
<dbReference type="SUPFAM" id="SSF52113">
    <property type="entry name" value="BRCT domain"/>
    <property type="match status" value="1"/>
</dbReference>
<dbReference type="Pfam" id="PF03031">
    <property type="entry name" value="NIF"/>
    <property type="match status" value="1"/>
</dbReference>
<dbReference type="PANTHER" id="PTHR23081:SF36">
    <property type="entry name" value="RNA POLYMERASE II SUBUNIT A C-TERMINAL DOMAIN PHOSPHATASE"/>
    <property type="match status" value="1"/>
</dbReference>
<dbReference type="Gene3D" id="1.10.287.10">
    <property type="entry name" value="S15/NS1, RNA-binding"/>
    <property type="match status" value="1"/>
</dbReference>
<dbReference type="OrthoDB" id="10249888at2759"/>
<dbReference type="Gene3D" id="3.40.50.1000">
    <property type="entry name" value="HAD superfamily/HAD-like"/>
    <property type="match status" value="1"/>
</dbReference>
<dbReference type="Pfam" id="PF00533">
    <property type="entry name" value="BRCT"/>
    <property type="match status" value="1"/>
</dbReference>
<evidence type="ECO:0000256" key="3">
    <source>
        <dbReference type="ARBA" id="ARBA00023242"/>
    </source>
</evidence>
<gene>
    <name evidence="10" type="ORF">BCR44DRAFT_1439474</name>
</gene>
<dbReference type="STRING" id="765915.A0A1Y2HE83"/>
<evidence type="ECO:0000259" key="9">
    <source>
        <dbReference type="PROSITE" id="PS50969"/>
    </source>
</evidence>
<sequence>MSTFQYKLEHPCVHIHAILHQPDAGSSSAAVTKGDPVLRIERAVPDSSDLDQEYPFRAKVPDSDPPLALIRDVIRAPVGGNLALLVKEGDMSSEGDVLFEIAPDCLHPVQYFGLCTSCGKQVSSDDDAVLSSGKQLSMVHDNAGITVSSLEARAIDAETTSRLRSEKKLSLILDLDQTLIHATADTAVGQWLDSQKEPVKGVHRFRLPNDPREYYLRLRPFLEEFLAGVSELYELHIYTMGSRAYANQVAILIDPKREFFKERILSRDESGSFERKSLQRLFPCDQSMVVAIDDRGDVWGWAENLIRVFPYKTTPNIPPIVPPPSQDPPSTASSGIASPAASMGPPKPIPGRLPVIKDDQDRELHILLRKLQELHGRFYQESTPDVRTILPHMKRKVLANCVISFSGLISKQAREELSDFWMLATTFGARCVKEITQDTTHLIAKKWGTDKGRAAYRLGIPIVHDGWLTTSVALWKKADEAAFAIIPPAGEADQGASMQGVSSNAPTDEAESDAGLPPPPPPISEEAAKNLADWNWAEEIAAMVDPADMMENDDEELFAGDGDDDDGGSFGDQDDAGELGQDDDFDLGSDLDLGDLDSVQDDSGDRVPRREGQKRKRVLRDSENESGDDDSSTHGGVKRRRYDDDSQVAAGDDGDAESSLSLTALVDQELDDF</sequence>
<evidence type="ECO:0000313" key="10">
    <source>
        <dbReference type="EMBL" id="ORZ32887.1"/>
    </source>
</evidence>
<dbReference type="PROSITE" id="PS50172">
    <property type="entry name" value="BRCT"/>
    <property type="match status" value="1"/>
</dbReference>
<evidence type="ECO:0000256" key="4">
    <source>
        <dbReference type="ARBA" id="ARBA00047761"/>
    </source>
</evidence>
<dbReference type="EMBL" id="MCFL01000041">
    <property type="protein sequence ID" value="ORZ32887.1"/>
    <property type="molecule type" value="Genomic_DNA"/>
</dbReference>
<proteinExistence type="predicted"/>
<feature type="region of interest" description="Disordered" evidence="7">
    <location>
        <begin position="554"/>
        <end position="673"/>
    </location>
</feature>
<feature type="domain" description="BRCT" evidence="8">
    <location>
        <begin position="393"/>
        <end position="485"/>
    </location>
</feature>
<comment type="subcellular location">
    <subcellularLocation>
        <location evidence="1 6">Nucleus</location>
    </subcellularLocation>
</comment>
<dbReference type="InterPro" id="IPR039189">
    <property type="entry name" value="Fcp1"/>
</dbReference>
<reference evidence="10 11" key="1">
    <citation type="submission" date="2016-07" db="EMBL/GenBank/DDBJ databases">
        <title>Pervasive Adenine N6-methylation of Active Genes in Fungi.</title>
        <authorList>
            <consortium name="DOE Joint Genome Institute"/>
            <person name="Mondo S.J."/>
            <person name="Dannebaum R.O."/>
            <person name="Kuo R.C."/>
            <person name="Labutti K."/>
            <person name="Haridas S."/>
            <person name="Kuo A."/>
            <person name="Salamov A."/>
            <person name="Ahrendt S.R."/>
            <person name="Lipzen A."/>
            <person name="Sullivan W."/>
            <person name="Andreopoulos W.B."/>
            <person name="Clum A."/>
            <person name="Lindquist E."/>
            <person name="Daum C."/>
            <person name="Ramamoorthy G.K."/>
            <person name="Gryganskyi A."/>
            <person name="Culley D."/>
            <person name="Magnuson J.K."/>
            <person name="James T.Y."/>
            <person name="O'Malley M.A."/>
            <person name="Stajich J.E."/>
            <person name="Spatafora J.W."/>
            <person name="Visel A."/>
            <person name="Grigoriev I.V."/>
        </authorList>
    </citation>
    <scope>NUCLEOTIDE SEQUENCE [LARGE SCALE GENOMIC DNA]</scope>
    <source>
        <strain evidence="10 11">PL171</strain>
    </source>
</reference>